<name>A0A1H2PU60_9BURK</name>
<sequence>MSGPSMLAGGRRARALLLAALVGWTGGVPAADAQPPHRAVSPRRPVAVQPGNGGRTQTLPSAQWFGYRVPPAALPRGQRMAPAPRLPFYVARKGQTTIYVLGTLHAGEARDFPVEHPFRPAIQAALNRSALVAFELSPDDLISSEAVVRKAGFCPDACLSRLATPALYARVMSRLQGNRAAQQAVRRMRPWFAALMLETYDSMSSGLQTEFGAEAQIENAYLKGRVVGLETLREQVDAFATLDLPSQREMLAQNLAQKPTENAADLRRLHALWRAGDADALAAWQAAKTAKLTRDRTLAARIEDQTVYRRNRRFVVRALQRASPRDPIFVAVGVLHLGGPHGVLAMLRSFGYKVSPA</sequence>
<dbReference type="AlphaFoldDB" id="A0A1H2PU60"/>
<feature type="chain" id="PRO_5017347023" description="TraB/GumN family protein" evidence="2">
    <location>
        <begin position="31"/>
        <end position="357"/>
    </location>
</feature>
<accession>A0A1H2PU60</accession>
<dbReference type="Proteomes" id="UP000243719">
    <property type="component" value="Unassembled WGS sequence"/>
</dbReference>
<evidence type="ECO:0000256" key="2">
    <source>
        <dbReference type="SAM" id="SignalP"/>
    </source>
</evidence>
<dbReference type="Pfam" id="PF01963">
    <property type="entry name" value="TraB_PrgY_gumN"/>
    <property type="match status" value="1"/>
</dbReference>
<feature type="signal peptide" evidence="2">
    <location>
        <begin position="1"/>
        <end position="30"/>
    </location>
</feature>
<dbReference type="STRING" id="1770053.SAMN05216551_11196"/>
<proteinExistence type="predicted"/>
<dbReference type="InterPro" id="IPR047111">
    <property type="entry name" value="YbaP-like"/>
</dbReference>
<evidence type="ECO:0008006" key="5">
    <source>
        <dbReference type="Google" id="ProtNLM"/>
    </source>
</evidence>
<dbReference type="EMBL" id="FNLO01000011">
    <property type="protein sequence ID" value="SDV50323.1"/>
    <property type="molecule type" value="Genomic_DNA"/>
</dbReference>
<dbReference type="CDD" id="cd14789">
    <property type="entry name" value="Tiki"/>
    <property type="match status" value="1"/>
</dbReference>
<dbReference type="RefSeq" id="WP_139169742.1">
    <property type="nucleotide sequence ID" value="NZ_FNLO01000011.1"/>
</dbReference>
<dbReference type="InterPro" id="IPR002816">
    <property type="entry name" value="TraB/PrgY/GumN_fam"/>
</dbReference>
<dbReference type="PANTHER" id="PTHR40590">
    <property type="entry name" value="CYTOPLASMIC PROTEIN-RELATED"/>
    <property type="match status" value="1"/>
</dbReference>
<keyword evidence="4" id="KW-1185">Reference proteome</keyword>
<organism evidence="3 4">
    <name type="scientific">Chitinasiproducens palmae</name>
    <dbReference type="NCBI Taxonomy" id="1770053"/>
    <lineage>
        <taxon>Bacteria</taxon>
        <taxon>Pseudomonadati</taxon>
        <taxon>Pseudomonadota</taxon>
        <taxon>Betaproteobacteria</taxon>
        <taxon>Burkholderiales</taxon>
        <taxon>Burkholderiaceae</taxon>
        <taxon>Chitinasiproducens</taxon>
    </lineage>
</organism>
<evidence type="ECO:0000313" key="3">
    <source>
        <dbReference type="EMBL" id="SDV50323.1"/>
    </source>
</evidence>
<protein>
    <recommendedName>
        <fullName evidence="5">TraB/GumN family protein</fullName>
    </recommendedName>
</protein>
<feature type="region of interest" description="Disordered" evidence="1">
    <location>
        <begin position="31"/>
        <end position="56"/>
    </location>
</feature>
<reference evidence="4" key="1">
    <citation type="submission" date="2016-09" db="EMBL/GenBank/DDBJ databases">
        <authorList>
            <person name="Varghese N."/>
            <person name="Submissions S."/>
        </authorList>
    </citation>
    <scope>NUCLEOTIDE SEQUENCE [LARGE SCALE GENOMIC DNA]</scope>
    <source>
        <strain evidence="4">JS23</strain>
    </source>
</reference>
<dbReference type="OrthoDB" id="9025834at2"/>
<dbReference type="PANTHER" id="PTHR40590:SF1">
    <property type="entry name" value="CYTOPLASMIC PROTEIN"/>
    <property type="match status" value="1"/>
</dbReference>
<evidence type="ECO:0000256" key="1">
    <source>
        <dbReference type="SAM" id="MobiDB-lite"/>
    </source>
</evidence>
<keyword evidence="2" id="KW-0732">Signal</keyword>
<gene>
    <name evidence="3" type="ORF">SAMN05216551_11196</name>
</gene>
<evidence type="ECO:0000313" key="4">
    <source>
        <dbReference type="Proteomes" id="UP000243719"/>
    </source>
</evidence>